<evidence type="ECO:0000256" key="3">
    <source>
        <dbReference type="ARBA" id="ARBA00023136"/>
    </source>
</evidence>
<dbReference type="InterPro" id="IPR001460">
    <property type="entry name" value="PCN-bd_Tpept"/>
</dbReference>
<dbReference type="InterPro" id="IPR012338">
    <property type="entry name" value="Beta-lactam/transpept-like"/>
</dbReference>
<dbReference type="Gene3D" id="3.30.450.330">
    <property type="match status" value="1"/>
</dbReference>
<sequence>REPGGRRRQPLGLAHREQRNRWGLLFLIALLVVVVGRLVVLQGVDGAAYAQAATDDRMARYPIEAVRGQITDRNGQVLAYSVGAERVVADPAVVQDPTRTALALTTLLDVPVAELTEQLSRDSRYVVLARHVSTDVTEVIRELPLATRSGLVFEDDPVRLYPAGAVGGQVVGFVGSDGDGLAGIEQTHEDVLAGTDGEKRVEVDNSGNEIPSGIDETTPATDGGSVQLTLDEDLQYVVQQRLDSACADGATTSASAVVLDVHTGEVAAMASCPGYDPGRYNETDPDLLGNPVVSDVYEPGSVMKAVTLAAAIEEGKATKDTVLTVNGHIQAGDAVVTDAHDHEPIDFTVTGILAQSSNVGSIMLAREVGNSTLERYLRAFGLGSETGIELPGESAGILEDSADWTESRAANVPIGQGISVTTLQMASVYQTLANGGVRVPPRVVSSVTAADGTVTDAPRPEGTRVVSEDTAGQLTYMLEAVVGKGGTAPLGEVDGFRVVGKTGTAQRANPDCSCYTGGGYFTTFVGYAPADDPQYVVAVDLERPTSSAEGGQVAAPVFSDVMRYALTAGGVVPSGTPRPDFTLRVD</sequence>
<gene>
    <name evidence="7" type="ORF">DMO24_22665</name>
</gene>
<comment type="subcellular location">
    <subcellularLocation>
        <location evidence="1">Membrane</location>
    </subcellularLocation>
</comment>
<dbReference type="OrthoDB" id="9789078at2"/>
<dbReference type="PANTHER" id="PTHR30627:SF1">
    <property type="entry name" value="PEPTIDOGLYCAN D,D-TRANSPEPTIDASE FTSI"/>
    <property type="match status" value="1"/>
</dbReference>
<feature type="transmembrane region" description="Helical" evidence="4">
    <location>
        <begin position="21"/>
        <end position="40"/>
    </location>
</feature>
<dbReference type="GO" id="GO:0005886">
    <property type="term" value="C:plasma membrane"/>
    <property type="evidence" value="ECO:0007669"/>
    <property type="project" value="TreeGrafter"/>
</dbReference>
<evidence type="ECO:0000313" key="7">
    <source>
        <dbReference type="EMBL" id="PZA19076.1"/>
    </source>
</evidence>
<protein>
    <submittedName>
        <fullName evidence="7">Penicillin-binding protein 2</fullName>
    </submittedName>
</protein>
<dbReference type="PANTHER" id="PTHR30627">
    <property type="entry name" value="PEPTIDOGLYCAN D,D-TRANSPEPTIDASE"/>
    <property type="match status" value="1"/>
</dbReference>
<comment type="caution">
    <text evidence="7">The sequence shown here is derived from an EMBL/GenBank/DDBJ whole genome shotgun (WGS) entry which is preliminary data.</text>
</comment>
<dbReference type="SUPFAM" id="SSF56601">
    <property type="entry name" value="beta-lactamase/transpeptidase-like"/>
    <property type="match status" value="1"/>
</dbReference>
<dbReference type="Gene3D" id="3.40.710.10">
    <property type="entry name" value="DD-peptidase/beta-lactamase superfamily"/>
    <property type="match status" value="1"/>
</dbReference>
<dbReference type="EMBL" id="QKNV01000446">
    <property type="protein sequence ID" value="PZA19076.1"/>
    <property type="molecule type" value="Genomic_DNA"/>
</dbReference>
<dbReference type="GO" id="GO:0071555">
    <property type="term" value="P:cell wall organization"/>
    <property type="evidence" value="ECO:0007669"/>
    <property type="project" value="TreeGrafter"/>
</dbReference>
<evidence type="ECO:0000256" key="2">
    <source>
        <dbReference type="ARBA" id="ARBA00007171"/>
    </source>
</evidence>
<dbReference type="RefSeq" id="WP_110554377.1">
    <property type="nucleotide sequence ID" value="NZ_QKNV01000446.1"/>
</dbReference>
<keyword evidence="8" id="KW-1185">Reference proteome</keyword>
<dbReference type="InterPro" id="IPR036138">
    <property type="entry name" value="PBP_dimer_sf"/>
</dbReference>
<feature type="domain" description="Penicillin-binding protein transpeptidase" evidence="5">
    <location>
        <begin position="255"/>
        <end position="562"/>
    </location>
</feature>
<reference evidence="7 8" key="1">
    <citation type="submission" date="2018-06" db="EMBL/GenBank/DDBJ databases">
        <title>Draft genome sequence of Modestobacter versicolor CP153-2.</title>
        <authorList>
            <person name="Gundlapally S.R."/>
        </authorList>
    </citation>
    <scope>NUCLEOTIDE SEQUENCE [LARGE SCALE GENOMIC DNA]</scope>
    <source>
        <strain evidence="7 8">CP153-2</strain>
    </source>
</reference>
<dbReference type="InterPro" id="IPR005311">
    <property type="entry name" value="PBP_dimer"/>
</dbReference>
<dbReference type="Gene3D" id="3.90.1310.10">
    <property type="entry name" value="Penicillin-binding protein 2a (Domain 2)"/>
    <property type="match status" value="1"/>
</dbReference>
<feature type="domain" description="Penicillin-binding protein dimerisation" evidence="6">
    <location>
        <begin position="63"/>
        <end position="210"/>
    </location>
</feature>
<feature type="non-terminal residue" evidence="7">
    <location>
        <position position="1"/>
    </location>
</feature>
<keyword evidence="4" id="KW-1133">Transmembrane helix</keyword>
<evidence type="ECO:0000256" key="4">
    <source>
        <dbReference type="SAM" id="Phobius"/>
    </source>
</evidence>
<evidence type="ECO:0000313" key="8">
    <source>
        <dbReference type="Proteomes" id="UP000247602"/>
    </source>
</evidence>
<dbReference type="Pfam" id="PF03717">
    <property type="entry name" value="PBP_dimer"/>
    <property type="match status" value="1"/>
</dbReference>
<proteinExistence type="inferred from homology"/>
<dbReference type="GO" id="GO:0008658">
    <property type="term" value="F:penicillin binding"/>
    <property type="evidence" value="ECO:0007669"/>
    <property type="project" value="InterPro"/>
</dbReference>
<comment type="similarity">
    <text evidence="2">Belongs to the transpeptidase family.</text>
</comment>
<name>A0A323V6S1_9ACTN</name>
<dbReference type="AlphaFoldDB" id="A0A323V6S1"/>
<evidence type="ECO:0000256" key="1">
    <source>
        <dbReference type="ARBA" id="ARBA00004370"/>
    </source>
</evidence>
<organism evidence="7 8">
    <name type="scientific">Modestobacter versicolor</name>
    <dbReference type="NCBI Taxonomy" id="429133"/>
    <lineage>
        <taxon>Bacteria</taxon>
        <taxon>Bacillati</taxon>
        <taxon>Actinomycetota</taxon>
        <taxon>Actinomycetes</taxon>
        <taxon>Geodermatophilales</taxon>
        <taxon>Geodermatophilaceae</taxon>
        <taxon>Modestobacter</taxon>
    </lineage>
</organism>
<evidence type="ECO:0000259" key="5">
    <source>
        <dbReference type="Pfam" id="PF00905"/>
    </source>
</evidence>
<dbReference type="Pfam" id="PF00905">
    <property type="entry name" value="Transpeptidase"/>
    <property type="match status" value="1"/>
</dbReference>
<dbReference type="InterPro" id="IPR050515">
    <property type="entry name" value="Beta-lactam/transpept"/>
</dbReference>
<dbReference type="SUPFAM" id="SSF56519">
    <property type="entry name" value="Penicillin binding protein dimerisation domain"/>
    <property type="match status" value="1"/>
</dbReference>
<keyword evidence="4" id="KW-0812">Transmembrane</keyword>
<dbReference type="Proteomes" id="UP000247602">
    <property type="component" value="Unassembled WGS sequence"/>
</dbReference>
<evidence type="ECO:0000259" key="6">
    <source>
        <dbReference type="Pfam" id="PF03717"/>
    </source>
</evidence>
<keyword evidence="3 4" id="KW-0472">Membrane</keyword>
<accession>A0A323V6S1</accession>